<evidence type="ECO:0000256" key="1">
    <source>
        <dbReference type="ARBA" id="ARBA00001255"/>
    </source>
</evidence>
<evidence type="ECO:0000256" key="2">
    <source>
        <dbReference type="ARBA" id="ARBA00009743"/>
    </source>
</evidence>
<keyword evidence="5 7" id="KW-0378">Hydrolase</keyword>
<proteinExistence type="inferred from homology"/>
<dbReference type="InterPro" id="IPR017853">
    <property type="entry name" value="GH"/>
</dbReference>
<keyword evidence="11" id="KW-1185">Reference proteome</keyword>
<evidence type="ECO:0000313" key="11">
    <source>
        <dbReference type="Proteomes" id="UP000887229"/>
    </source>
</evidence>
<dbReference type="RefSeq" id="XP_046116608.1">
    <property type="nucleotide sequence ID" value="XM_046265766.1"/>
</dbReference>
<dbReference type="OrthoDB" id="5795902at2759"/>
<organism evidence="10 11">
    <name type="scientific">Emericellopsis atlantica</name>
    <dbReference type="NCBI Taxonomy" id="2614577"/>
    <lineage>
        <taxon>Eukaryota</taxon>
        <taxon>Fungi</taxon>
        <taxon>Dikarya</taxon>
        <taxon>Ascomycota</taxon>
        <taxon>Pezizomycotina</taxon>
        <taxon>Sordariomycetes</taxon>
        <taxon>Hypocreomycetidae</taxon>
        <taxon>Hypocreales</taxon>
        <taxon>Bionectriaceae</taxon>
        <taxon>Emericellopsis</taxon>
    </lineage>
</organism>
<evidence type="ECO:0000256" key="3">
    <source>
        <dbReference type="ARBA" id="ARBA00012755"/>
    </source>
</evidence>
<dbReference type="PANTHER" id="PTHR11452">
    <property type="entry name" value="ALPHA-GALACTOSIDASE/ALPHA-N-ACETYLGALACTOSAMINIDASE"/>
    <property type="match status" value="1"/>
</dbReference>
<comment type="caution">
    <text evidence="10">The sequence shown here is derived from an EMBL/GenBank/DDBJ whole genome shotgun (WGS) entry which is preliminary data.</text>
</comment>
<dbReference type="SUPFAM" id="SSF51445">
    <property type="entry name" value="(Trans)glycosidases"/>
    <property type="match status" value="1"/>
</dbReference>
<dbReference type="SUPFAM" id="SSF51011">
    <property type="entry name" value="Glycosyl hydrolase domain"/>
    <property type="match status" value="1"/>
</dbReference>
<gene>
    <name evidence="10" type="ORF">F5Z01DRAFT_682506</name>
</gene>
<evidence type="ECO:0000259" key="9">
    <source>
        <dbReference type="Pfam" id="PF17801"/>
    </source>
</evidence>
<evidence type="ECO:0000256" key="8">
    <source>
        <dbReference type="SAM" id="SignalP"/>
    </source>
</evidence>
<name>A0A9P7ZIH7_9HYPO</name>
<keyword evidence="4 8" id="KW-0732">Signal</keyword>
<comment type="similarity">
    <text evidence="2 7">Belongs to the glycosyl hydrolase 27 family.</text>
</comment>
<protein>
    <recommendedName>
        <fullName evidence="3 7">Alpha-galactosidase</fullName>
        <ecNumber evidence="3 7">3.2.1.22</ecNumber>
    </recommendedName>
    <alternativeName>
        <fullName evidence="7">Melibiase</fullName>
    </alternativeName>
</protein>
<keyword evidence="6 7" id="KW-0326">Glycosidase</keyword>
<dbReference type="GeneID" id="70296669"/>
<dbReference type="InterPro" id="IPR002241">
    <property type="entry name" value="Glyco_hydro_27"/>
</dbReference>
<keyword evidence="7" id="KW-1015">Disulfide bond</keyword>
<dbReference type="InterPro" id="IPR013780">
    <property type="entry name" value="Glyco_hydro_b"/>
</dbReference>
<feature type="signal peptide" evidence="8">
    <location>
        <begin position="1"/>
        <end position="16"/>
    </location>
</feature>
<dbReference type="EC" id="3.2.1.22" evidence="3 7"/>
<dbReference type="CDD" id="cd14792">
    <property type="entry name" value="GH27"/>
    <property type="match status" value="1"/>
</dbReference>
<dbReference type="Gene3D" id="3.20.20.70">
    <property type="entry name" value="Aldolase class I"/>
    <property type="match status" value="1"/>
</dbReference>
<comment type="catalytic activity">
    <reaction evidence="1 7">
        <text>Hydrolysis of terminal, non-reducing alpha-D-galactose residues in alpha-D-galactosides, including galactose oligosaccharides, galactomannans and galactolipids.</text>
        <dbReference type="EC" id="3.2.1.22"/>
    </reaction>
</comment>
<feature type="domain" description="Alpha galactosidase C-terminal" evidence="9">
    <location>
        <begin position="332"/>
        <end position="402"/>
    </location>
</feature>
<dbReference type="EMBL" id="MU251261">
    <property type="protein sequence ID" value="KAG9252684.1"/>
    <property type="molecule type" value="Genomic_DNA"/>
</dbReference>
<dbReference type="GO" id="GO:0005975">
    <property type="term" value="P:carbohydrate metabolic process"/>
    <property type="evidence" value="ECO:0007669"/>
    <property type="project" value="InterPro"/>
</dbReference>
<feature type="chain" id="PRO_5040314067" description="Alpha-galactosidase" evidence="8">
    <location>
        <begin position="17"/>
        <end position="410"/>
    </location>
</feature>
<evidence type="ECO:0000313" key="10">
    <source>
        <dbReference type="EMBL" id="KAG9252684.1"/>
    </source>
</evidence>
<sequence length="410" mass="47049">MFLWLASLLFASSALTRDNFIRTAEQLIELGLSELGYEYVNMDEWWSAAEIGRDNKTLRLRHNEETFPGGLKSVADDVHELGLKIGIYADSGTYTCGKRSGSLYYEEIDAMTWDEWCMDYVKVDNCNIPETWAQDLWNGCHPDYDRPWGQNGTCADMTRQPPEWWNWKWSSQKVRHDRMRDALAKLNRTIVLSICNWGQAHVEQWGNETAVSWRMTDDIDANWVRIIEILAYNTFYLNYVDFWGHNDMDMLQIGNGNLSLAEARTHFSLWAALKSPLLISTPLEDLSERELAILKNKDLIDFNQDPIFGKPATPYKWGTNPDWTYNKTFLAEFYAGQSSQGFLVLMFNPFNNTEFKVANWGEVPGLPGGFSYWVKNMWSGEDIGCMERVSMQVGPHDTAVLLVGGKCSAP</sequence>
<dbReference type="InterPro" id="IPR041233">
    <property type="entry name" value="Melibiase_C"/>
</dbReference>
<evidence type="ECO:0000256" key="5">
    <source>
        <dbReference type="ARBA" id="ARBA00022801"/>
    </source>
</evidence>
<dbReference type="InterPro" id="IPR013785">
    <property type="entry name" value="Aldolase_TIM"/>
</dbReference>
<dbReference type="GO" id="GO:0004557">
    <property type="term" value="F:alpha-galactosidase activity"/>
    <property type="evidence" value="ECO:0007669"/>
    <property type="project" value="UniProtKB-EC"/>
</dbReference>
<dbReference type="PRINTS" id="PR00740">
    <property type="entry name" value="GLHYDRLASE27"/>
</dbReference>
<evidence type="ECO:0000256" key="4">
    <source>
        <dbReference type="ARBA" id="ARBA00022729"/>
    </source>
</evidence>
<dbReference type="AlphaFoldDB" id="A0A9P7ZIH7"/>
<evidence type="ECO:0000256" key="6">
    <source>
        <dbReference type="ARBA" id="ARBA00023295"/>
    </source>
</evidence>
<dbReference type="Pfam" id="PF17801">
    <property type="entry name" value="Melibiase_C"/>
    <property type="match status" value="1"/>
</dbReference>
<dbReference type="PANTHER" id="PTHR11452:SF61">
    <property type="entry name" value="ALPHA-GALACTOSIDASE B-RELATED"/>
    <property type="match status" value="1"/>
</dbReference>
<dbReference type="Proteomes" id="UP000887229">
    <property type="component" value="Unassembled WGS sequence"/>
</dbReference>
<accession>A0A9P7ZIH7</accession>
<dbReference type="Pfam" id="PF16499">
    <property type="entry name" value="Melibiase_2"/>
    <property type="match status" value="2"/>
</dbReference>
<reference evidence="10" key="1">
    <citation type="journal article" date="2021" name="IMA Fungus">
        <title>Genomic characterization of three marine fungi, including Emericellopsis atlantica sp. nov. with signatures of a generalist lifestyle and marine biomass degradation.</title>
        <authorList>
            <person name="Hagestad O.C."/>
            <person name="Hou L."/>
            <person name="Andersen J.H."/>
            <person name="Hansen E.H."/>
            <person name="Altermark B."/>
            <person name="Li C."/>
            <person name="Kuhnert E."/>
            <person name="Cox R.J."/>
            <person name="Crous P.W."/>
            <person name="Spatafora J.W."/>
            <person name="Lail K."/>
            <person name="Amirebrahimi M."/>
            <person name="Lipzen A."/>
            <person name="Pangilinan J."/>
            <person name="Andreopoulos W."/>
            <person name="Hayes R.D."/>
            <person name="Ng V."/>
            <person name="Grigoriev I.V."/>
            <person name="Jackson S.A."/>
            <person name="Sutton T.D.S."/>
            <person name="Dobson A.D.W."/>
            <person name="Rama T."/>
        </authorList>
    </citation>
    <scope>NUCLEOTIDE SEQUENCE</scope>
    <source>
        <strain evidence="10">TS7</strain>
    </source>
</reference>
<evidence type="ECO:0000256" key="7">
    <source>
        <dbReference type="RuleBase" id="RU361168"/>
    </source>
</evidence>
<dbReference type="Gene3D" id="2.60.40.1180">
    <property type="entry name" value="Golgi alpha-mannosidase II"/>
    <property type="match status" value="1"/>
</dbReference>